<organism evidence="2 3">
    <name type="scientific">Phytophthora palmivora</name>
    <dbReference type="NCBI Taxonomy" id="4796"/>
    <lineage>
        <taxon>Eukaryota</taxon>
        <taxon>Sar</taxon>
        <taxon>Stramenopiles</taxon>
        <taxon>Oomycota</taxon>
        <taxon>Peronosporomycetes</taxon>
        <taxon>Peronosporales</taxon>
        <taxon>Peronosporaceae</taxon>
        <taxon>Phytophthora</taxon>
    </lineage>
</organism>
<dbReference type="OrthoDB" id="129600at2759"/>
<dbReference type="Proteomes" id="UP000237271">
    <property type="component" value="Unassembled WGS sequence"/>
</dbReference>
<gene>
    <name evidence="2" type="ORF">PHPALM_14676</name>
</gene>
<dbReference type="AlphaFoldDB" id="A0A2P4XUC0"/>
<feature type="region of interest" description="Disordered" evidence="1">
    <location>
        <begin position="280"/>
        <end position="303"/>
    </location>
</feature>
<proteinExistence type="predicted"/>
<sequence>MTLGPSSAAMLRQRGDQEAKRMVDVIAPTMAQGSNVKLESYFQEAMSRFLKEQQGTINPARSALAADRDVDMESVGSLDRHPSPHEYDPDDLDLDPPRRATVGPASATTTGSSTSVPRIRVSVMSELKEFVGKEGDKDRVRAWLNKIKLQTKKSVWCSAISSQDQRETGIDSLVAQHAVPGRIYSVASRFNIVDEECQSRGNITMRARDRTNLRWSICTGSMWQDSGPASRSRMDLRKFDVNTWSTSSKLLMTAILQITWPYYEVQTLTLWKKHFDLGNERRHDKPRQKNHSAAAPSASTRAVRAVKAISDSSEYEEDSSGSDDEARLRRVYLAASGKDEGQQVQEQRNQDRSRSEAGNNLNQLIDPIDNTCDFLEKSTATVSRLRQIDEYARSSVMMALEISPEESRGCWKYHVPVKKFKQSKAMK</sequence>
<feature type="region of interest" description="Disordered" evidence="1">
    <location>
        <begin position="62"/>
        <end position="117"/>
    </location>
</feature>
<feature type="compositionally biased region" description="Low complexity" evidence="1">
    <location>
        <begin position="101"/>
        <end position="117"/>
    </location>
</feature>
<accession>A0A2P4XUC0</accession>
<feature type="compositionally biased region" description="Basic and acidic residues" evidence="1">
    <location>
        <begin position="78"/>
        <end position="87"/>
    </location>
</feature>
<comment type="caution">
    <text evidence="2">The sequence shown here is derived from an EMBL/GenBank/DDBJ whole genome shotgun (WGS) entry which is preliminary data.</text>
</comment>
<keyword evidence="3" id="KW-1185">Reference proteome</keyword>
<evidence type="ECO:0000256" key="1">
    <source>
        <dbReference type="SAM" id="MobiDB-lite"/>
    </source>
</evidence>
<evidence type="ECO:0000313" key="2">
    <source>
        <dbReference type="EMBL" id="POM69079.1"/>
    </source>
</evidence>
<feature type="region of interest" description="Disordered" evidence="1">
    <location>
        <begin position="336"/>
        <end position="363"/>
    </location>
</feature>
<protein>
    <submittedName>
        <fullName evidence="2">Uncharacterized protein</fullName>
    </submittedName>
</protein>
<name>A0A2P4XUC0_9STRA</name>
<dbReference type="EMBL" id="NCKW01007951">
    <property type="protein sequence ID" value="POM69079.1"/>
    <property type="molecule type" value="Genomic_DNA"/>
</dbReference>
<reference evidence="2 3" key="1">
    <citation type="journal article" date="2017" name="Genome Biol. Evol.">
        <title>Phytophthora megakarya and P. palmivora, closely related causal agents of cacao black pod rot, underwent increases in genome sizes and gene numbers by different mechanisms.</title>
        <authorList>
            <person name="Ali S.S."/>
            <person name="Shao J."/>
            <person name="Lary D.J."/>
            <person name="Kronmiller B."/>
            <person name="Shen D."/>
            <person name="Strem M.D."/>
            <person name="Amoako-Attah I."/>
            <person name="Akrofi A.Y."/>
            <person name="Begoude B.A."/>
            <person name="Ten Hoopen G.M."/>
            <person name="Coulibaly K."/>
            <person name="Kebe B.I."/>
            <person name="Melnick R.L."/>
            <person name="Guiltinan M.J."/>
            <person name="Tyler B.M."/>
            <person name="Meinhardt L.W."/>
            <person name="Bailey B.A."/>
        </authorList>
    </citation>
    <scope>NUCLEOTIDE SEQUENCE [LARGE SCALE GENOMIC DNA]</scope>
    <source>
        <strain evidence="3">sbr112.9</strain>
    </source>
</reference>
<evidence type="ECO:0000313" key="3">
    <source>
        <dbReference type="Proteomes" id="UP000237271"/>
    </source>
</evidence>